<feature type="region of interest" description="Disordered" evidence="1">
    <location>
        <begin position="117"/>
        <end position="290"/>
    </location>
</feature>
<dbReference type="InterPro" id="IPR013087">
    <property type="entry name" value="Znf_C2H2_type"/>
</dbReference>
<reference evidence="3 4" key="1">
    <citation type="journal article" date="2018" name="Evol. Lett.">
        <title>Horizontal gene cluster transfer increased hallucinogenic mushroom diversity.</title>
        <authorList>
            <person name="Reynolds H.T."/>
            <person name="Vijayakumar V."/>
            <person name="Gluck-Thaler E."/>
            <person name="Korotkin H.B."/>
            <person name="Matheny P.B."/>
            <person name="Slot J.C."/>
        </authorList>
    </citation>
    <scope>NUCLEOTIDE SEQUENCE [LARGE SCALE GENOMIC DNA]</scope>
    <source>
        <strain evidence="3 4">SRW20</strain>
    </source>
</reference>
<name>A0A409W1J9_9AGAR</name>
<dbReference type="SMART" id="SM00355">
    <property type="entry name" value="ZnF_C2H2"/>
    <property type="match status" value="2"/>
</dbReference>
<feature type="compositionally biased region" description="Polar residues" evidence="1">
    <location>
        <begin position="158"/>
        <end position="167"/>
    </location>
</feature>
<dbReference type="OrthoDB" id="3176823at2759"/>
<accession>A0A409W1J9</accession>
<dbReference type="InParanoid" id="A0A409W1J9"/>
<evidence type="ECO:0000256" key="1">
    <source>
        <dbReference type="SAM" id="MobiDB-lite"/>
    </source>
</evidence>
<organism evidence="3 4">
    <name type="scientific">Gymnopilus dilepis</name>
    <dbReference type="NCBI Taxonomy" id="231916"/>
    <lineage>
        <taxon>Eukaryota</taxon>
        <taxon>Fungi</taxon>
        <taxon>Dikarya</taxon>
        <taxon>Basidiomycota</taxon>
        <taxon>Agaricomycotina</taxon>
        <taxon>Agaricomycetes</taxon>
        <taxon>Agaricomycetidae</taxon>
        <taxon>Agaricales</taxon>
        <taxon>Agaricineae</taxon>
        <taxon>Hymenogastraceae</taxon>
        <taxon>Gymnopilus</taxon>
    </lineage>
</organism>
<feature type="compositionally biased region" description="Low complexity" evidence="1">
    <location>
        <begin position="248"/>
        <end position="260"/>
    </location>
</feature>
<protein>
    <recommendedName>
        <fullName evidence="2">C2H2-type domain-containing protein</fullName>
    </recommendedName>
</protein>
<feature type="compositionally biased region" description="Acidic residues" evidence="1">
    <location>
        <begin position="180"/>
        <end position="213"/>
    </location>
</feature>
<dbReference type="EMBL" id="NHYE01005462">
    <property type="protein sequence ID" value="PPQ72333.1"/>
    <property type="molecule type" value="Genomic_DNA"/>
</dbReference>
<dbReference type="AlphaFoldDB" id="A0A409W1J9"/>
<sequence length="380" mass="42802">MTFSNFPYQKLDATYERDHFFLSSGPSVHLEGDNDTMTEPFSAKALLRMEGTSLTPFAWEFSPYLQHGQSEVWKSWSSGFASLNLEPGRVDYVPPQRSSVPKLGLFVGLLDGDSWGDDSDNKKKFRGSDPQSFDLDKDLNSYVNSDIDDPPSPYSELDSCTHSQYSDSGEEPPSSAPCSSDDDDEMDDVATEDDMAKDDVQGDDGDLSNDDGEYLPHRCASSMGPLPPRKVVSKPRKLTRLKRSPKIRGSSSVSVTGRSPPRGRKSRSRSSTPPSDFELQGYQVEEDDPQEGYQVLRNGRGKLLCRCRDVLCQKFTRSRGDMNRHLQSSKHRNPSWYCHITGCAARPFPRDDSLKRHLRLVHFIPDSELESLDFLREPRV</sequence>
<evidence type="ECO:0000259" key="2">
    <source>
        <dbReference type="SMART" id="SM00355"/>
    </source>
</evidence>
<comment type="caution">
    <text evidence="3">The sequence shown here is derived from an EMBL/GenBank/DDBJ whole genome shotgun (WGS) entry which is preliminary data.</text>
</comment>
<keyword evidence="4" id="KW-1185">Reference proteome</keyword>
<proteinExistence type="predicted"/>
<evidence type="ECO:0000313" key="4">
    <source>
        <dbReference type="Proteomes" id="UP000284706"/>
    </source>
</evidence>
<gene>
    <name evidence="3" type="ORF">CVT26_007304</name>
</gene>
<feature type="compositionally biased region" description="Basic residues" evidence="1">
    <location>
        <begin position="231"/>
        <end position="246"/>
    </location>
</feature>
<evidence type="ECO:0000313" key="3">
    <source>
        <dbReference type="EMBL" id="PPQ72333.1"/>
    </source>
</evidence>
<dbReference type="Proteomes" id="UP000284706">
    <property type="component" value="Unassembled WGS sequence"/>
</dbReference>
<feature type="domain" description="C2H2-type" evidence="2">
    <location>
        <begin position="336"/>
        <end position="362"/>
    </location>
</feature>
<feature type="domain" description="C2H2-type" evidence="2">
    <location>
        <begin position="305"/>
        <end position="331"/>
    </location>
</feature>